<evidence type="ECO:0000313" key="4">
    <source>
        <dbReference type="Proteomes" id="UP001061958"/>
    </source>
</evidence>
<accession>A0A9C7Q1E5</accession>
<name>A0A9C7Q1E5_9RHOD</name>
<feature type="coiled-coil region" evidence="1">
    <location>
        <begin position="116"/>
        <end position="427"/>
    </location>
</feature>
<dbReference type="OrthoDB" id="10414272at2759"/>
<reference evidence="3" key="2">
    <citation type="submission" date="2022-01" db="EMBL/GenBank/DDBJ databases">
        <authorList>
            <person name="Hirooka S."/>
            <person name="Miyagishima S.Y."/>
        </authorList>
    </citation>
    <scope>NUCLEOTIDE SEQUENCE</scope>
    <source>
        <strain evidence="3">NBRC 102759</strain>
    </source>
</reference>
<proteinExistence type="predicted"/>
<evidence type="ECO:0000313" key="3">
    <source>
        <dbReference type="EMBL" id="GJQ14074.1"/>
    </source>
</evidence>
<protein>
    <submittedName>
        <fullName evidence="3">Uncharacterized protein</fullName>
    </submittedName>
</protein>
<sequence>MENSSTDSFEINSSVKSSSSTSGTFDSSFSANVERGREILMFLKSSKMKYHDINSDLDDYGTSSSSDVDELNNLSPDMSSQQDKNRMEETFIPRVAGLNEKKRGREKSRSPIGANVNELIMENHRTQIEINSARERNAALSQRLEHLMDKLSHHKSEKKTYLHRMEILKQEVTYLKNELQEYHSQSKSVREREYDLQSQLKGLQIKHEQLLKEYMELKERVAILKQKLETKEILILQMKEKEEKHFELEETWKLERDSLVRGYEDCLLKYEQLEKTHERLQSKLENDEEQFATVERVLRKHIEELERKEKAKEMEMENLRNEKDFSQDELQQMKIELAQKTENIRNYETQLICNEEALRFSKEAATRLQQQLHDWLQKREQLENRLEEREKQNGLLYLENTDLRRTLKEYQDKLSEQQTKIELYKDRIKVFDSVRNLLEEKAPKVLELTNKNRLDSTQQTDISGPVYEDDLERLFSRMSKLFVDSIHQVQHPNEKHFQITSGRGSGVLDGESSSISYPIVKNPNSSSVRFTVENSQVSDISSFTKSKNKVNERDFDKLQDEQCNISSVNERIDRNAKNQPSQVDEWKLKLMEWKFLLDVNMKREFLSIIEDENVAETVDRLSEELVLLVSKLEKFQSSSYQVSSNISIEQNSSKSSMKPEQENIALGAILTHIRQLRNLWLHEVEINRILRGLLLSTGVTGSHLSGKLCEFPQLSSDGYSCLQDCDYLDQETIE</sequence>
<feature type="compositionally biased region" description="Low complexity" evidence="2">
    <location>
        <begin position="8"/>
        <end position="29"/>
    </location>
</feature>
<feature type="region of interest" description="Disordered" evidence="2">
    <location>
        <begin position="60"/>
        <end position="85"/>
    </location>
</feature>
<keyword evidence="1" id="KW-0175">Coiled coil</keyword>
<dbReference type="AlphaFoldDB" id="A0A9C7Q1E5"/>
<evidence type="ECO:0000256" key="2">
    <source>
        <dbReference type="SAM" id="MobiDB-lite"/>
    </source>
</evidence>
<feature type="region of interest" description="Disordered" evidence="2">
    <location>
        <begin position="1"/>
        <end position="29"/>
    </location>
</feature>
<keyword evidence="4" id="KW-1185">Reference proteome</keyword>
<feature type="compositionally biased region" description="Polar residues" evidence="2">
    <location>
        <begin position="61"/>
        <end position="82"/>
    </location>
</feature>
<gene>
    <name evidence="3" type="ORF">GpartN1_g5865.t1</name>
</gene>
<organism evidence="3 4">
    <name type="scientific">Galdieria partita</name>
    <dbReference type="NCBI Taxonomy" id="83374"/>
    <lineage>
        <taxon>Eukaryota</taxon>
        <taxon>Rhodophyta</taxon>
        <taxon>Bangiophyceae</taxon>
        <taxon>Galdieriales</taxon>
        <taxon>Galdieriaceae</taxon>
        <taxon>Galdieria</taxon>
    </lineage>
</organism>
<dbReference type="Proteomes" id="UP001061958">
    <property type="component" value="Unassembled WGS sequence"/>
</dbReference>
<reference evidence="3" key="1">
    <citation type="journal article" date="2022" name="Proc. Natl. Acad. Sci. U.S.A.">
        <title>Life cycle and functional genomics of the unicellular red alga Galdieria for elucidating algal and plant evolution and industrial use.</title>
        <authorList>
            <person name="Hirooka S."/>
            <person name="Itabashi T."/>
            <person name="Ichinose T.M."/>
            <person name="Onuma R."/>
            <person name="Fujiwara T."/>
            <person name="Yamashita S."/>
            <person name="Jong L.W."/>
            <person name="Tomita R."/>
            <person name="Iwane A.H."/>
            <person name="Miyagishima S.Y."/>
        </authorList>
    </citation>
    <scope>NUCLEOTIDE SEQUENCE</scope>
    <source>
        <strain evidence="3">NBRC 102759</strain>
    </source>
</reference>
<dbReference type="EMBL" id="BQMJ01000050">
    <property type="protein sequence ID" value="GJQ14074.1"/>
    <property type="molecule type" value="Genomic_DNA"/>
</dbReference>
<comment type="caution">
    <text evidence="3">The sequence shown here is derived from an EMBL/GenBank/DDBJ whole genome shotgun (WGS) entry which is preliminary data.</text>
</comment>
<evidence type="ECO:0000256" key="1">
    <source>
        <dbReference type="SAM" id="Coils"/>
    </source>
</evidence>